<evidence type="ECO:0000256" key="4">
    <source>
        <dbReference type="ARBA" id="ARBA00025742"/>
    </source>
</evidence>
<dbReference type="InterPro" id="IPR029052">
    <property type="entry name" value="Metallo-depent_PP-like"/>
</dbReference>
<dbReference type="HOGENOM" id="CLU_070320_1_1_5"/>
<dbReference type="OrthoDB" id="651281at2"/>
<accession>A3U194</accession>
<comment type="similarity">
    <text evidence="4">Belongs to the cyclic nucleotide phosphodiesterase class-III family.</text>
</comment>
<dbReference type="EMBL" id="AAMO01000009">
    <property type="protein sequence ID" value="EAQ02077.1"/>
    <property type="molecule type" value="Genomic_DNA"/>
</dbReference>
<dbReference type="InterPro" id="IPR050884">
    <property type="entry name" value="CNP_phosphodiesterase-III"/>
</dbReference>
<keyword evidence="7" id="KW-1185">Reference proteome</keyword>
<gene>
    <name evidence="6" type="ORF">OB2597_20671</name>
</gene>
<dbReference type="SUPFAM" id="SSF56300">
    <property type="entry name" value="Metallo-dependent phosphatases"/>
    <property type="match status" value="1"/>
</dbReference>
<dbReference type="GO" id="GO:0046872">
    <property type="term" value="F:metal ion binding"/>
    <property type="evidence" value="ECO:0007669"/>
    <property type="project" value="UniProtKB-KW"/>
</dbReference>
<proteinExistence type="inferred from homology"/>
<dbReference type="Gene3D" id="3.60.21.10">
    <property type="match status" value="1"/>
</dbReference>
<name>A3U194_PSEBH</name>
<dbReference type="GO" id="GO:0016787">
    <property type="term" value="F:hydrolase activity"/>
    <property type="evidence" value="ECO:0007669"/>
    <property type="project" value="UniProtKB-KW"/>
</dbReference>
<organism evidence="6 7">
    <name type="scientific">Pseudooceanicola batsensis (strain ATCC BAA-863 / DSM 15984 / KCTC 12145 / HTCC2597)</name>
    <name type="common">Oceanicola batsensis</name>
    <dbReference type="NCBI Taxonomy" id="252305"/>
    <lineage>
        <taxon>Bacteria</taxon>
        <taxon>Pseudomonadati</taxon>
        <taxon>Pseudomonadota</taxon>
        <taxon>Alphaproteobacteria</taxon>
        <taxon>Rhodobacterales</taxon>
        <taxon>Paracoccaceae</taxon>
        <taxon>Pseudooceanicola</taxon>
    </lineage>
</organism>
<dbReference type="AlphaFoldDB" id="A3U194"/>
<evidence type="ECO:0000313" key="6">
    <source>
        <dbReference type="EMBL" id="EAQ02077.1"/>
    </source>
</evidence>
<dbReference type="Pfam" id="PF00149">
    <property type="entry name" value="Metallophos"/>
    <property type="match status" value="1"/>
</dbReference>
<keyword evidence="2" id="KW-0378">Hydrolase</keyword>
<dbReference type="Proteomes" id="UP000004318">
    <property type="component" value="Unassembled WGS sequence"/>
</dbReference>
<dbReference type="PANTHER" id="PTHR42988">
    <property type="entry name" value="PHOSPHOHYDROLASE"/>
    <property type="match status" value="1"/>
</dbReference>
<keyword evidence="1" id="KW-0479">Metal-binding</keyword>
<comment type="caution">
    <text evidence="6">The sequence shown here is derived from an EMBL/GenBank/DDBJ whole genome shotgun (WGS) entry which is preliminary data.</text>
</comment>
<feature type="domain" description="Calcineurin-like phosphoesterase" evidence="5">
    <location>
        <begin position="7"/>
        <end position="205"/>
    </location>
</feature>
<dbReference type="PANTHER" id="PTHR42988:SF2">
    <property type="entry name" value="CYCLIC NUCLEOTIDE PHOSPHODIESTERASE CBUA0032-RELATED"/>
    <property type="match status" value="1"/>
</dbReference>
<evidence type="ECO:0000259" key="5">
    <source>
        <dbReference type="Pfam" id="PF00149"/>
    </source>
</evidence>
<evidence type="ECO:0000313" key="7">
    <source>
        <dbReference type="Proteomes" id="UP000004318"/>
    </source>
</evidence>
<protein>
    <recommendedName>
        <fullName evidence="5">Calcineurin-like phosphoesterase domain-containing protein</fullName>
    </recommendedName>
</protein>
<reference evidence="6 7" key="1">
    <citation type="journal article" date="2010" name="J. Bacteriol.">
        <title>Genome sequences of Oceanicola granulosus HTCC2516(T) and Oceanicola batsensis HTCC2597(TDelta).</title>
        <authorList>
            <person name="Thrash J.C."/>
            <person name="Cho J.C."/>
            <person name="Vergin K.L."/>
            <person name="Giovannoni S.J."/>
        </authorList>
    </citation>
    <scope>NUCLEOTIDE SEQUENCE [LARGE SCALE GENOMIC DNA]</scope>
    <source>
        <strain evidence="7">ATCC BAA-863 / DSM 15984 / KCTC 12145 / HTCC2597</strain>
    </source>
</reference>
<keyword evidence="3" id="KW-0408">Iron</keyword>
<dbReference type="RefSeq" id="WP_009804077.1">
    <property type="nucleotide sequence ID" value="NZ_AAMO01000009.1"/>
</dbReference>
<evidence type="ECO:0000256" key="2">
    <source>
        <dbReference type="ARBA" id="ARBA00022801"/>
    </source>
</evidence>
<sequence length="287" mass="31357">MAQRHLTFIHMTDLHVNASGVEDDMLFNDTRETLERTLEEIGRMDDAPAFIVASGDLTNRGDPEAYRTVAEIFAASGLDIPVLFALGNHDKREGFAAAFPELYTDASQPFDHDRVIDGLHLITLDSSVPNEIGGYWEAGQIDWLKDRLAAHPDLPKLLVMHHAPMIDLTASDMEWESLSAVATEELRTAIAGHDVVGILSGHVHMDRVAQWHGVPVIIGTGHHAGTDVVALPGAFNMLDATGFAVCQLFPAGLTTTFVAHPQTREVRHRLDMQLILDHIAAAKTAAE</sequence>
<dbReference type="STRING" id="252305.OB2597_20671"/>
<evidence type="ECO:0000256" key="3">
    <source>
        <dbReference type="ARBA" id="ARBA00023004"/>
    </source>
</evidence>
<evidence type="ECO:0000256" key="1">
    <source>
        <dbReference type="ARBA" id="ARBA00022723"/>
    </source>
</evidence>
<dbReference type="InterPro" id="IPR004843">
    <property type="entry name" value="Calcineurin-like_PHP"/>
</dbReference>